<dbReference type="EMBL" id="MVGC01000213">
    <property type="protein sequence ID" value="RJE21664.1"/>
    <property type="molecule type" value="Genomic_DNA"/>
</dbReference>
<keyword evidence="2" id="KW-1133">Transmembrane helix</keyword>
<protein>
    <submittedName>
        <fullName evidence="3">Uncharacterized protein</fullName>
    </submittedName>
</protein>
<accession>A0A3A2ZQT2</accession>
<sequence>MAHNQLREPPSEETPLIENQASQDEEESSVSSARGMAIAVVMGLLLFTQGCGNYLLCGLIG</sequence>
<dbReference type="Proteomes" id="UP000266188">
    <property type="component" value="Unassembled WGS sequence"/>
</dbReference>
<evidence type="ECO:0000313" key="3">
    <source>
        <dbReference type="EMBL" id="RJE21664.1"/>
    </source>
</evidence>
<gene>
    <name evidence="3" type="ORF">PHISCL_06004</name>
</gene>
<proteinExistence type="predicted"/>
<keyword evidence="2" id="KW-0812">Transmembrane</keyword>
<dbReference type="AlphaFoldDB" id="A0A3A2ZQT2"/>
<feature type="transmembrane region" description="Helical" evidence="2">
    <location>
        <begin position="36"/>
        <end position="56"/>
    </location>
</feature>
<reference evidence="4" key="1">
    <citation type="submission" date="2017-02" db="EMBL/GenBank/DDBJ databases">
        <authorList>
            <person name="Tafer H."/>
            <person name="Lopandic K."/>
        </authorList>
    </citation>
    <scope>NUCLEOTIDE SEQUENCE [LARGE SCALE GENOMIC DNA]</scope>
    <source>
        <strain evidence="4">CBS 366.77</strain>
    </source>
</reference>
<evidence type="ECO:0000313" key="4">
    <source>
        <dbReference type="Proteomes" id="UP000266188"/>
    </source>
</evidence>
<organism evidence="3 4">
    <name type="scientific">Aspergillus sclerotialis</name>
    <dbReference type="NCBI Taxonomy" id="2070753"/>
    <lineage>
        <taxon>Eukaryota</taxon>
        <taxon>Fungi</taxon>
        <taxon>Dikarya</taxon>
        <taxon>Ascomycota</taxon>
        <taxon>Pezizomycotina</taxon>
        <taxon>Eurotiomycetes</taxon>
        <taxon>Eurotiomycetidae</taxon>
        <taxon>Eurotiales</taxon>
        <taxon>Aspergillaceae</taxon>
        <taxon>Aspergillus</taxon>
        <taxon>Aspergillus subgen. Polypaecilum</taxon>
    </lineage>
</organism>
<keyword evidence="2" id="KW-0472">Membrane</keyword>
<feature type="region of interest" description="Disordered" evidence="1">
    <location>
        <begin position="1"/>
        <end position="29"/>
    </location>
</feature>
<evidence type="ECO:0000256" key="1">
    <source>
        <dbReference type="SAM" id="MobiDB-lite"/>
    </source>
</evidence>
<evidence type="ECO:0000256" key="2">
    <source>
        <dbReference type="SAM" id="Phobius"/>
    </source>
</evidence>
<name>A0A3A2ZQT2_9EURO</name>
<feature type="compositionally biased region" description="Basic and acidic residues" evidence="1">
    <location>
        <begin position="1"/>
        <end position="10"/>
    </location>
</feature>
<keyword evidence="4" id="KW-1185">Reference proteome</keyword>
<comment type="caution">
    <text evidence="3">The sequence shown here is derived from an EMBL/GenBank/DDBJ whole genome shotgun (WGS) entry which is preliminary data.</text>
</comment>